<reference evidence="2 3" key="1">
    <citation type="submission" date="2018-11" db="EMBL/GenBank/DDBJ databases">
        <title>the genome of Mesorhizobium tamadayense DSM 28320.</title>
        <authorList>
            <person name="Gao J."/>
        </authorList>
    </citation>
    <scope>NUCLEOTIDE SEQUENCE [LARGE SCALE GENOMIC DNA]</scope>
    <source>
        <strain evidence="2 3">DSM 28320</strain>
    </source>
</reference>
<proteinExistence type="predicted"/>
<dbReference type="EMBL" id="RQXT01000006">
    <property type="protein sequence ID" value="RRI04952.1"/>
    <property type="molecule type" value="Genomic_DNA"/>
</dbReference>
<name>A0A3P3G363_9HYPH</name>
<dbReference type="AlphaFoldDB" id="A0A3P3G363"/>
<comment type="caution">
    <text evidence="2">The sequence shown here is derived from an EMBL/GenBank/DDBJ whole genome shotgun (WGS) entry which is preliminary data.</text>
</comment>
<keyword evidence="1" id="KW-0812">Transmembrane</keyword>
<evidence type="ECO:0000256" key="1">
    <source>
        <dbReference type="SAM" id="Phobius"/>
    </source>
</evidence>
<dbReference type="Proteomes" id="UP000273786">
    <property type="component" value="Unassembled WGS sequence"/>
</dbReference>
<dbReference type="RefSeq" id="WP_124996741.1">
    <property type="nucleotide sequence ID" value="NZ_RQXT01000006.1"/>
</dbReference>
<keyword evidence="1" id="KW-1133">Transmembrane helix</keyword>
<evidence type="ECO:0000313" key="3">
    <source>
        <dbReference type="Proteomes" id="UP000273786"/>
    </source>
</evidence>
<accession>A0A3P3G363</accession>
<dbReference type="OrthoDB" id="8100981at2"/>
<protein>
    <submittedName>
        <fullName evidence="2">Uncharacterized protein</fullName>
    </submittedName>
</protein>
<evidence type="ECO:0000313" key="2">
    <source>
        <dbReference type="EMBL" id="RRI04952.1"/>
    </source>
</evidence>
<keyword evidence="3" id="KW-1185">Reference proteome</keyword>
<organism evidence="2 3">
    <name type="scientific">Mesorhizobium tamadayense</name>
    <dbReference type="NCBI Taxonomy" id="425306"/>
    <lineage>
        <taxon>Bacteria</taxon>
        <taxon>Pseudomonadati</taxon>
        <taxon>Pseudomonadota</taxon>
        <taxon>Alphaproteobacteria</taxon>
        <taxon>Hyphomicrobiales</taxon>
        <taxon>Phyllobacteriaceae</taxon>
        <taxon>Mesorhizobium</taxon>
    </lineage>
</organism>
<feature type="transmembrane region" description="Helical" evidence="1">
    <location>
        <begin position="53"/>
        <end position="75"/>
    </location>
</feature>
<keyword evidence="1" id="KW-0472">Membrane</keyword>
<sequence>MGRKSNLRSWLLGIGVSAVILGGAGSVAGNPVTTLGAMNFGAMNSGEVSTPHTALFIATVWIVSSLRVHWLKALWRVGLRLMRMRGPSGYLLPRGPKARAAAGGSVGGAGASGVS</sequence>
<gene>
    <name evidence="2" type="ORF">EH240_07315</name>
</gene>